<evidence type="ECO:0000313" key="2">
    <source>
        <dbReference type="Proteomes" id="UP000183585"/>
    </source>
</evidence>
<accession>A0A1C5ACD1</accession>
<organism evidence="1 2">
    <name type="scientific">Micromonospora carbonacea</name>
    <dbReference type="NCBI Taxonomy" id="47853"/>
    <lineage>
        <taxon>Bacteria</taxon>
        <taxon>Bacillati</taxon>
        <taxon>Actinomycetota</taxon>
        <taxon>Actinomycetes</taxon>
        <taxon>Micromonosporales</taxon>
        <taxon>Micromonosporaceae</taxon>
        <taxon>Micromonospora</taxon>
    </lineage>
</organism>
<dbReference type="Pfam" id="PF19730">
    <property type="entry name" value="DUF6221"/>
    <property type="match status" value="1"/>
</dbReference>
<name>A0A1C5ACD1_9ACTN</name>
<dbReference type="RefSeq" id="WP_074476927.1">
    <property type="nucleotide sequence ID" value="NZ_FMCT01000012.1"/>
</dbReference>
<keyword evidence="2" id="KW-1185">Reference proteome</keyword>
<proteinExistence type="predicted"/>
<dbReference type="AlphaFoldDB" id="A0A1C5ACD1"/>
<sequence>MATVTDNLITWLPAQLDDDERVARQLIASPGGFYIEAETEDTDLMAAGAHVHRWSPARALAEVEAKRRIIDLHPAAGLRSAPESCGSCVSYPGPCDTLRLLALPYADRPGYREEWRP</sequence>
<gene>
    <name evidence="1" type="ORF">GA0070563_112142</name>
</gene>
<protein>
    <submittedName>
        <fullName evidence="1">Uncharacterized protein</fullName>
    </submittedName>
</protein>
<reference evidence="2" key="1">
    <citation type="submission" date="2016-06" db="EMBL/GenBank/DDBJ databases">
        <authorList>
            <person name="Varghese N."/>
            <person name="Submissions Spin"/>
        </authorList>
    </citation>
    <scope>NUCLEOTIDE SEQUENCE [LARGE SCALE GENOMIC DNA]</scope>
    <source>
        <strain evidence="2">DSM 43168</strain>
    </source>
</reference>
<evidence type="ECO:0000313" key="1">
    <source>
        <dbReference type="EMBL" id="SCF42853.1"/>
    </source>
</evidence>
<dbReference type="Proteomes" id="UP000183585">
    <property type="component" value="Unassembled WGS sequence"/>
</dbReference>
<dbReference type="InterPro" id="IPR046193">
    <property type="entry name" value="DUF6221"/>
</dbReference>
<dbReference type="EMBL" id="FMCT01000012">
    <property type="protein sequence ID" value="SCF42853.1"/>
    <property type="molecule type" value="Genomic_DNA"/>
</dbReference>